<dbReference type="GO" id="GO:0016020">
    <property type="term" value="C:membrane"/>
    <property type="evidence" value="ECO:0007669"/>
    <property type="project" value="InterPro"/>
</dbReference>
<comment type="similarity">
    <text evidence="1 4">Belongs to the 1-acyl-sn-glycerol-3-phosphate acyltransferase family.</text>
</comment>
<keyword evidence="9" id="KW-1185">Reference proteome</keyword>
<evidence type="ECO:0000256" key="1">
    <source>
        <dbReference type="ARBA" id="ARBA00008655"/>
    </source>
</evidence>
<dbReference type="GO" id="GO:0003841">
    <property type="term" value="F:1-acylglycerol-3-phosphate O-acyltransferase activity"/>
    <property type="evidence" value="ECO:0007669"/>
    <property type="project" value="UniProtKB-UniRule"/>
</dbReference>
<dbReference type="NCBIfam" id="TIGR00530">
    <property type="entry name" value="AGP_acyltrn"/>
    <property type="match status" value="1"/>
</dbReference>
<feature type="domain" description="Phospholipid/glycerol acyltransferase" evidence="7">
    <location>
        <begin position="76"/>
        <end position="193"/>
    </location>
</feature>
<evidence type="ECO:0000256" key="6">
    <source>
        <dbReference type="SAM" id="Phobius"/>
    </source>
</evidence>
<evidence type="ECO:0000259" key="7">
    <source>
        <dbReference type="SMART" id="SM00563"/>
    </source>
</evidence>
<sequence>MSFLSGVKFYLKSVIFGSLIAGCAIYGVVASIILRLCNKLEYAQYSVARAFYNVFGLTMGLKINIKNEHYLKALPAICICNHQSALDIFVMGKVFQPGYTVTSKKSLKYVPFLGWFMALSGTFFLDRSRGEKARKVLETALVSLKKEKRALFIFPEGTRSGAEELTMLPFKKGAFHIAKQAGIPIIPVVVSNTSTIFNSRRKIFKGGEINVEILPPVSTAELETNEDVKNLCDKVREDMLEALQRVGYSKPTGEEEEEADSREGSEAPSSSSDTETEEVEVEVITSKDPVISKD</sequence>
<reference evidence="8 9" key="1">
    <citation type="journal article" date="2021" name="DNA Res.">
        <title>Genome analysis of Candida subhashii reveals its hybrid nature and dual mitochondrial genome conformations.</title>
        <authorList>
            <person name="Mixao V."/>
            <person name="Hegedusova E."/>
            <person name="Saus E."/>
            <person name="Pryszcz L.P."/>
            <person name="Cillingova A."/>
            <person name="Nosek J."/>
            <person name="Gabaldon T."/>
        </authorList>
    </citation>
    <scope>NUCLEOTIDE SEQUENCE [LARGE SCALE GENOMIC DNA]</scope>
    <source>
        <strain evidence="8 9">CBS 10753</strain>
    </source>
</reference>
<comment type="caution">
    <text evidence="8">The sequence shown here is derived from an EMBL/GenBank/DDBJ whole genome shotgun (WGS) entry which is preliminary data.</text>
</comment>
<evidence type="ECO:0000256" key="4">
    <source>
        <dbReference type="RuleBase" id="RU361267"/>
    </source>
</evidence>
<accession>A0A8J5QMN3</accession>
<proteinExistence type="inferred from homology"/>
<dbReference type="PANTHER" id="PTHR10434">
    <property type="entry name" value="1-ACYL-SN-GLYCEROL-3-PHOSPHATE ACYLTRANSFERASE"/>
    <property type="match status" value="1"/>
</dbReference>
<dbReference type="SMART" id="SM00563">
    <property type="entry name" value="PlsC"/>
    <property type="match status" value="1"/>
</dbReference>
<feature type="transmembrane region" description="Helical" evidence="6">
    <location>
        <begin position="109"/>
        <end position="125"/>
    </location>
</feature>
<evidence type="ECO:0000256" key="3">
    <source>
        <dbReference type="ARBA" id="ARBA00023315"/>
    </source>
</evidence>
<evidence type="ECO:0000256" key="2">
    <source>
        <dbReference type="ARBA" id="ARBA00022679"/>
    </source>
</evidence>
<keyword evidence="4" id="KW-0444">Lipid biosynthesis</keyword>
<keyword evidence="4" id="KW-0594">Phospholipid biosynthesis</keyword>
<keyword evidence="4" id="KW-1208">Phospholipid metabolism</keyword>
<keyword evidence="6" id="KW-1133">Transmembrane helix</keyword>
<organism evidence="8 9">
    <name type="scientific">[Candida] subhashii</name>
    <dbReference type="NCBI Taxonomy" id="561895"/>
    <lineage>
        <taxon>Eukaryota</taxon>
        <taxon>Fungi</taxon>
        <taxon>Dikarya</taxon>
        <taxon>Ascomycota</taxon>
        <taxon>Saccharomycotina</taxon>
        <taxon>Pichiomycetes</taxon>
        <taxon>Debaryomycetaceae</taxon>
        <taxon>Spathaspora</taxon>
    </lineage>
</organism>
<evidence type="ECO:0000313" key="8">
    <source>
        <dbReference type="EMBL" id="KAG7663225.1"/>
    </source>
</evidence>
<dbReference type="RefSeq" id="XP_049263457.1">
    <property type="nucleotide sequence ID" value="XM_049407059.1"/>
</dbReference>
<evidence type="ECO:0000313" key="9">
    <source>
        <dbReference type="Proteomes" id="UP000694255"/>
    </source>
</evidence>
<dbReference type="InterPro" id="IPR004552">
    <property type="entry name" value="AGP_acyltrans"/>
</dbReference>
<dbReference type="GeneID" id="73470026"/>
<dbReference type="Pfam" id="PF01553">
    <property type="entry name" value="Acyltransferase"/>
    <property type="match status" value="1"/>
</dbReference>
<feature type="region of interest" description="Disordered" evidence="5">
    <location>
        <begin position="244"/>
        <end position="294"/>
    </location>
</feature>
<dbReference type="GO" id="GO:0005783">
    <property type="term" value="C:endoplasmic reticulum"/>
    <property type="evidence" value="ECO:0007669"/>
    <property type="project" value="TreeGrafter"/>
</dbReference>
<keyword evidence="3 4" id="KW-0012">Acyltransferase</keyword>
<dbReference type="InterPro" id="IPR002123">
    <property type="entry name" value="Plipid/glycerol_acylTrfase"/>
</dbReference>
<protein>
    <recommendedName>
        <fullName evidence="4">1-acyl-sn-glycerol-3-phosphate acyltransferase</fullName>
        <ecNumber evidence="4">2.3.1.51</ecNumber>
    </recommendedName>
</protein>
<comment type="domain">
    <text evidence="4">The HXXXXD motif is essential for acyltransferase activity and may constitute the binding site for the phosphate moiety of the glycerol-3-phosphate.</text>
</comment>
<name>A0A8J5QMN3_9ASCO</name>
<dbReference type="Proteomes" id="UP000694255">
    <property type="component" value="Unassembled WGS sequence"/>
</dbReference>
<dbReference type="PANTHER" id="PTHR10434:SF11">
    <property type="entry name" value="1-ACYL-SN-GLYCEROL-3-PHOSPHATE ACYLTRANSFERASE"/>
    <property type="match status" value="1"/>
</dbReference>
<dbReference type="EMBL" id="JAGSYN010000142">
    <property type="protein sequence ID" value="KAG7663225.1"/>
    <property type="molecule type" value="Genomic_DNA"/>
</dbReference>
<evidence type="ECO:0000256" key="5">
    <source>
        <dbReference type="SAM" id="MobiDB-lite"/>
    </source>
</evidence>
<keyword evidence="4" id="KW-0443">Lipid metabolism</keyword>
<dbReference type="OrthoDB" id="202234at2759"/>
<dbReference type="CDD" id="cd07989">
    <property type="entry name" value="LPLAT_AGPAT-like"/>
    <property type="match status" value="1"/>
</dbReference>
<keyword evidence="6" id="KW-0472">Membrane</keyword>
<dbReference type="GO" id="GO:0006654">
    <property type="term" value="P:phosphatidic acid biosynthetic process"/>
    <property type="evidence" value="ECO:0007669"/>
    <property type="project" value="TreeGrafter"/>
</dbReference>
<keyword evidence="6" id="KW-0812">Transmembrane</keyword>
<comment type="catalytic activity">
    <reaction evidence="4">
        <text>a 1-acyl-sn-glycero-3-phosphate + an acyl-CoA = a 1,2-diacyl-sn-glycero-3-phosphate + CoA</text>
        <dbReference type="Rhea" id="RHEA:19709"/>
        <dbReference type="ChEBI" id="CHEBI:57287"/>
        <dbReference type="ChEBI" id="CHEBI:57970"/>
        <dbReference type="ChEBI" id="CHEBI:58342"/>
        <dbReference type="ChEBI" id="CHEBI:58608"/>
        <dbReference type="EC" id="2.3.1.51"/>
    </reaction>
</comment>
<dbReference type="EC" id="2.3.1.51" evidence="4"/>
<keyword evidence="2 4" id="KW-0808">Transferase</keyword>
<dbReference type="AlphaFoldDB" id="A0A8J5QMN3"/>
<gene>
    <name evidence="8" type="ORF">J8A68_003225</name>
</gene>
<feature type="transmembrane region" description="Helical" evidence="6">
    <location>
        <begin position="14"/>
        <end position="34"/>
    </location>
</feature>